<dbReference type="RefSeq" id="WP_106874359.1">
    <property type="nucleotide sequence ID" value="NZ_CP027845.1"/>
</dbReference>
<dbReference type="Proteomes" id="UP000241762">
    <property type="component" value="Chromosome"/>
</dbReference>
<reference evidence="1 2" key="1">
    <citation type="submission" date="2018-03" db="EMBL/GenBank/DDBJ databases">
        <title>A gene transfer event suggests a long-term partnership between eustigmatophyte algae and a novel lineage of endosymbiotic bacteria.</title>
        <authorList>
            <person name="Yurchenko T."/>
            <person name="Sevcikova T."/>
            <person name="Pribyl P."/>
            <person name="El Karkouri K."/>
            <person name="Klimes V."/>
            <person name="Amaral R."/>
            <person name="Zbrankova V."/>
            <person name="Kim E."/>
            <person name="Raoult D."/>
            <person name="Santos L.M.A."/>
            <person name="Elias M."/>
        </authorList>
    </citation>
    <scope>NUCLEOTIDE SEQUENCE [LARGE SCALE GENOMIC DNA]</scope>
    <source>
        <strain evidence="1">CCALA 838</strain>
    </source>
</reference>
<sequence>MDKLPGNKFINLNLLKNYYIDGSFGDVLILMFIHAGHNPQYLEAAQYIYEHFKSEPGSEESMKVIFKIVLMNICHMVNHCSDEGHPKRITLERFTEIFNFLCGKYDVEAESFLELIKPCKVEFRDICLEKARKAQKYLGEPAEVVFIPLNHLIDFDHVANIMYKFIACQSLSTDEIDELLTKRIDLVGFKFITHEAKRMVKRNSIVMTVDFFAQLADNKTFKWFIENIKMRPIYVDCKLRLQTRIAKDLFTEGHFSDCQKAVAKMDSLLEDLEFDGIDDMRSKLTTFNALNFKAEYYFACNNILEGIYSLLASYKLSPEDAFTNTHTWVLNLRFLDPLKRKEVLDQFKINWPIPGELKMKLLRFFKKGYELFEEPSNQNFKEYEKIKERLGEFSEFRLNEAINQIFITHSLYFYASCNKMKEVYDLLGILKSRSYILDQEYSLTILDILYNIPTDQKLFNMLEKSNFFSLEVLPNILAWEVYLKLSQQTLDVRYWNKAMYYLDKANSIFYANSEVLKNFKNLIISSNKITVIEANKVGIKCYKFFNLISKISSYEDFKKFEEYLNGLHQKVLEKDTDRDEFTIYRDERDAYYGELVRENASLTRNLRVIKNNVSHWRIGDKLVSSKDLDSLKIADNKIFVLIDSALSSKEIAKLYKALEAGMSLDTTSLKLSLSKDILEKINVAKIYTDYSTGDELIYLATSKSPDTPSSDIETDASNQKIESSVDEIIAEKLGDSVTKDFDAYY</sequence>
<dbReference type="KEGG" id="ptc:phytr_5540"/>
<name>A0A2P1P899_9RICK</name>
<keyword evidence="2" id="KW-1185">Reference proteome</keyword>
<accession>A0A2P1P899</accession>
<evidence type="ECO:0000313" key="1">
    <source>
        <dbReference type="EMBL" id="AVP87499.1"/>
    </source>
</evidence>
<protein>
    <submittedName>
        <fullName evidence="1">Uncharacterized protein</fullName>
    </submittedName>
</protein>
<organism evidence="1 2">
    <name type="scientific">Candidatus Phycorickettsia trachydisci</name>
    <dbReference type="NCBI Taxonomy" id="2115978"/>
    <lineage>
        <taxon>Bacteria</taxon>
        <taxon>Pseudomonadati</taxon>
        <taxon>Pseudomonadota</taxon>
        <taxon>Alphaproteobacteria</taxon>
        <taxon>Rickettsiales</taxon>
        <taxon>Rickettsiaceae</taxon>
        <taxon>Candidatus Phycorickettsia</taxon>
    </lineage>
</organism>
<evidence type="ECO:0000313" key="2">
    <source>
        <dbReference type="Proteomes" id="UP000241762"/>
    </source>
</evidence>
<dbReference type="AlphaFoldDB" id="A0A2P1P899"/>
<dbReference type="EMBL" id="CP027845">
    <property type="protein sequence ID" value="AVP87499.1"/>
    <property type="molecule type" value="Genomic_DNA"/>
</dbReference>
<gene>
    <name evidence="1" type="ORF">phytr_5540</name>
</gene>
<proteinExistence type="predicted"/>